<proteinExistence type="predicted"/>
<reference evidence="1 2" key="1">
    <citation type="submission" date="2019-03" db="EMBL/GenBank/DDBJ databases">
        <title>Single cell metagenomics reveals metabolic interactions within the superorganism composed of flagellate Streblomastix strix and complex community of Bacteroidetes bacteria on its surface.</title>
        <authorList>
            <person name="Treitli S.C."/>
            <person name="Kolisko M."/>
            <person name="Husnik F."/>
            <person name="Keeling P."/>
            <person name="Hampl V."/>
        </authorList>
    </citation>
    <scope>NUCLEOTIDE SEQUENCE [LARGE SCALE GENOMIC DNA]</scope>
    <source>
        <strain evidence="1">ST1C</strain>
    </source>
</reference>
<evidence type="ECO:0000313" key="2">
    <source>
        <dbReference type="Proteomes" id="UP000324800"/>
    </source>
</evidence>
<organism evidence="1 2">
    <name type="scientific">Streblomastix strix</name>
    <dbReference type="NCBI Taxonomy" id="222440"/>
    <lineage>
        <taxon>Eukaryota</taxon>
        <taxon>Metamonada</taxon>
        <taxon>Preaxostyla</taxon>
        <taxon>Oxymonadida</taxon>
        <taxon>Streblomastigidae</taxon>
        <taxon>Streblomastix</taxon>
    </lineage>
</organism>
<dbReference type="EMBL" id="SNRW01021349">
    <property type="protein sequence ID" value="KAA6364680.1"/>
    <property type="molecule type" value="Genomic_DNA"/>
</dbReference>
<dbReference type="Proteomes" id="UP000324800">
    <property type="component" value="Unassembled WGS sequence"/>
</dbReference>
<comment type="caution">
    <text evidence="1">The sequence shown here is derived from an EMBL/GenBank/DDBJ whole genome shotgun (WGS) entry which is preliminary data.</text>
</comment>
<dbReference type="SUPFAM" id="SSF51126">
    <property type="entry name" value="Pectin lyase-like"/>
    <property type="match status" value="1"/>
</dbReference>
<feature type="non-terminal residue" evidence="1">
    <location>
        <position position="1"/>
    </location>
</feature>
<accession>A0A5J4U3I3</accession>
<evidence type="ECO:0000313" key="1">
    <source>
        <dbReference type="EMBL" id="KAA6364680.1"/>
    </source>
</evidence>
<name>A0A5J4U3I3_9EUKA</name>
<feature type="non-terminal residue" evidence="1">
    <location>
        <position position="650"/>
    </location>
</feature>
<gene>
    <name evidence="1" type="ORF">EZS28_039793</name>
</gene>
<sequence>GAMYIDIDFTSEFEFKISDALIKQCQALSTETTDRSGYGGGIFVTGSGEYETTSEGLNLKGMKIYGNTADKAGQSIYVVMTNLVELCKYGIDGEYVKGNYISGISNKNELQGIPIDSTSFNSSSSDTINSRQNYLEDYWNDVRNELYVKQSGNDAWLCTQSSPCRTLEASLIQSNINRIAAFFVYIFDTTSIANTSVISQLASPRIFRNYPLTSTTLSDILINAEGRFNVTGKVRFQLIKFIMESTSLQQDNQGIYGLLSSAEVDLQDCEFHMQNFQSSIGKCFVNVLKGGDHAVSNLKTKDISSLENIIKVDFNEVGSIRISESQFVNITKIDSSITGGIVRAVLQHQSNKLDITDCIFTTCKAQGTFGGAIYIEIQDSNAQITLSRTQILYCEAQYGGGLFIKIDNGGQFIVQSSCELKECKATSGNGGGIYADLTYSASTQTSFLIKDALIQDCQAVSSSTNTGYGGGIFIGGTGTYVPSTKTLDLKGMKIYGNTATQGGQSLYAVMTKLEDWCKYGTLGEYVKGDYDDINSDLSELQGIPQDLVTFTILSSQEIVEQQNYLQYYWSQISLLTQAKALVNESNIDLPLQISLKGWHSICRRNRQRLENQALRVKELPENMIMGCTVVSIMIFSVLRMAEVIRSSAIE</sequence>
<dbReference type="AlphaFoldDB" id="A0A5J4U3I3"/>
<dbReference type="InterPro" id="IPR011050">
    <property type="entry name" value="Pectin_lyase_fold/virulence"/>
</dbReference>
<protein>
    <submittedName>
        <fullName evidence="1">Uncharacterized protein</fullName>
    </submittedName>
</protein>